<dbReference type="SUPFAM" id="SSF110087">
    <property type="entry name" value="DR1885-like metal-binding protein"/>
    <property type="match status" value="1"/>
</dbReference>
<feature type="signal peptide" evidence="2">
    <location>
        <begin position="1"/>
        <end position="22"/>
    </location>
</feature>
<keyword evidence="2" id="KW-0732">Signal</keyword>
<evidence type="ECO:0000313" key="3">
    <source>
        <dbReference type="EMBL" id="AZA11561.1"/>
    </source>
</evidence>
<gene>
    <name evidence="3" type="ORF">CGERO_06270</name>
</gene>
<dbReference type="PANTHER" id="PTHR36302:SF1">
    <property type="entry name" value="COPPER CHAPERONE PCU(A)C"/>
    <property type="match status" value="1"/>
</dbReference>
<name>A0A3G6J0K0_9CORY</name>
<feature type="compositionally biased region" description="Basic and acidic residues" evidence="1">
    <location>
        <begin position="179"/>
        <end position="191"/>
    </location>
</feature>
<dbReference type="InterPro" id="IPR058248">
    <property type="entry name" value="Lxx211020-like"/>
</dbReference>
<dbReference type="EMBL" id="CP033897">
    <property type="protein sequence ID" value="AZA11561.1"/>
    <property type="molecule type" value="Genomic_DNA"/>
</dbReference>
<reference evidence="3 4" key="1">
    <citation type="submission" date="2018-11" db="EMBL/GenBank/DDBJ databases">
        <authorList>
            <person name="Kleinhagauer T."/>
            <person name="Glaeser S.P."/>
            <person name="Spergser J."/>
            <person name="Ruckert C."/>
            <person name="Kaempfer P."/>
            <person name="Busse H.-J."/>
        </authorList>
    </citation>
    <scope>NUCLEOTIDE SEQUENCE [LARGE SCALE GENOMIC DNA]</scope>
    <source>
        <strain evidence="3 4">W8</strain>
    </source>
</reference>
<evidence type="ECO:0008006" key="5">
    <source>
        <dbReference type="Google" id="ProtNLM"/>
    </source>
</evidence>
<dbReference type="KEGG" id="cgk:CGERO_06270"/>
<sequence length="208" mass="21996" precursor="true">MKLNKLGASTIACLAAAGLVLGACSNAEKDAATPSSVTVTSDGETSTKAAEEAKITLSDAYVKATEDGKDMTAIFGTIHNDSDQDVNVTGFKANIDAQKFELHEVVDGVMRQKEGGYVIPAGESLVLEPGKEHMMVMGLKQPIKAGDKVNLTIELADGTSVEVSDVPVRTIGAGQENYGNDKGDQQSTEMDHMEHMDHGDEADHADHH</sequence>
<dbReference type="RefSeq" id="WP_123934244.1">
    <property type="nucleotide sequence ID" value="NZ_CP033897.1"/>
</dbReference>
<dbReference type="Proteomes" id="UP000271587">
    <property type="component" value="Chromosome"/>
</dbReference>
<dbReference type="InterPro" id="IPR036182">
    <property type="entry name" value="PCuAC_sf"/>
</dbReference>
<dbReference type="Pfam" id="PF04314">
    <property type="entry name" value="PCuAC"/>
    <property type="match status" value="1"/>
</dbReference>
<dbReference type="Gene3D" id="2.60.40.1890">
    <property type="entry name" value="PCu(A)C copper chaperone"/>
    <property type="match status" value="1"/>
</dbReference>
<feature type="region of interest" description="Disordered" evidence="1">
    <location>
        <begin position="166"/>
        <end position="191"/>
    </location>
</feature>
<dbReference type="AlphaFoldDB" id="A0A3G6J0K0"/>
<organism evidence="3 4">
    <name type="scientific">Corynebacterium gerontici</name>
    <dbReference type="NCBI Taxonomy" id="2079234"/>
    <lineage>
        <taxon>Bacteria</taxon>
        <taxon>Bacillati</taxon>
        <taxon>Actinomycetota</taxon>
        <taxon>Actinomycetes</taxon>
        <taxon>Mycobacteriales</taxon>
        <taxon>Corynebacteriaceae</taxon>
        <taxon>Corynebacterium</taxon>
    </lineage>
</organism>
<accession>A0A3G6J0K0</accession>
<proteinExistence type="predicted"/>
<protein>
    <recommendedName>
        <fullName evidence="5">Copper chaperone PCu(A)C</fullName>
    </recommendedName>
</protein>
<dbReference type="OrthoDB" id="9796962at2"/>
<evidence type="ECO:0000313" key="4">
    <source>
        <dbReference type="Proteomes" id="UP000271587"/>
    </source>
</evidence>
<keyword evidence="4" id="KW-1185">Reference proteome</keyword>
<dbReference type="PANTHER" id="PTHR36302">
    <property type="entry name" value="BLR7088 PROTEIN"/>
    <property type="match status" value="1"/>
</dbReference>
<dbReference type="PROSITE" id="PS51257">
    <property type="entry name" value="PROKAR_LIPOPROTEIN"/>
    <property type="match status" value="1"/>
</dbReference>
<feature type="chain" id="PRO_5039149843" description="Copper chaperone PCu(A)C" evidence="2">
    <location>
        <begin position="23"/>
        <end position="208"/>
    </location>
</feature>
<dbReference type="InterPro" id="IPR007410">
    <property type="entry name" value="LpqE-like"/>
</dbReference>
<evidence type="ECO:0000256" key="2">
    <source>
        <dbReference type="SAM" id="SignalP"/>
    </source>
</evidence>
<evidence type="ECO:0000256" key="1">
    <source>
        <dbReference type="SAM" id="MobiDB-lite"/>
    </source>
</evidence>